<gene>
    <name evidence="1" type="ORF">F2Y81_27560</name>
</gene>
<reference evidence="1 2" key="1">
    <citation type="journal article" date="2019" name="Nat. Med.">
        <title>A library of human gut bacterial isolates paired with longitudinal multiomics data enables mechanistic microbiome research.</title>
        <authorList>
            <person name="Poyet M."/>
            <person name="Groussin M."/>
            <person name="Gibbons S.M."/>
            <person name="Avila-Pacheco J."/>
            <person name="Jiang X."/>
            <person name="Kearney S.M."/>
            <person name="Perrotta A.R."/>
            <person name="Berdy B."/>
            <person name="Zhao S."/>
            <person name="Lieberman T.D."/>
            <person name="Swanson P.K."/>
            <person name="Smith M."/>
            <person name="Roesemann S."/>
            <person name="Alexander J.E."/>
            <person name="Rich S.A."/>
            <person name="Livny J."/>
            <person name="Vlamakis H."/>
            <person name="Clish C."/>
            <person name="Bullock K."/>
            <person name="Deik A."/>
            <person name="Scott J."/>
            <person name="Pierce K.A."/>
            <person name="Xavier R.J."/>
            <person name="Alm E.J."/>
        </authorList>
    </citation>
    <scope>NUCLEOTIDE SEQUENCE [LARGE SCALE GENOMIC DNA]</scope>
    <source>
        <strain evidence="1 2">BIOML-A6</strain>
    </source>
</reference>
<evidence type="ECO:0000313" key="1">
    <source>
        <dbReference type="EMBL" id="KAA5411916.1"/>
    </source>
</evidence>
<proteinExistence type="predicted"/>
<dbReference type="EMBL" id="VVYV01000089">
    <property type="protein sequence ID" value="KAA5411916.1"/>
    <property type="molecule type" value="Genomic_DNA"/>
</dbReference>
<organism evidence="1 2">
    <name type="scientific">Bacteroides cellulosilyticus</name>
    <dbReference type="NCBI Taxonomy" id="246787"/>
    <lineage>
        <taxon>Bacteria</taxon>
        <taxon>Pseudomonadati</taxon>
        <taxon>Bacteroidota</taxon>
        <taxon>Bacteroidia</taxon>
        <taxon>Bacteroidales</taxon>
        <taxon>Bacteroidaceae</taxon>
        <taxon>Bacteroides</taxon>
    </lineage>
</organism>
<protein>
    <submittedName>
        <fullName evidence="1">Uncharacterized protein</fullName>
    </submittedName>
</protein>
<name>A0A108T7I5_9BACE</name>
<comment type="caution">
    <text evidence="1">The sequence shown here is derived from an EMBL/GenBank/DDBJ whole genome shotgun (WGS) entry which is preliminary data.</text>
</comment>
<dbReference type="AlphaFoldDB" id="A0A108T7I5"/>
<sequence length="278" mass="31422">MARDILDIKTQLKATFVDNVTLQELYGLDTTKGFDEQFSKVSIEARLIDVWAAATWMLEQIWDAFRSETEAVIDEGYVTSERWYYAKALEFQKGDALEYNEKAYKFEYAVTDEAKQVVKNVAVRQVTDEGVTKLKVYFSDAGKQPLTGDVRTSFETYMRQVGAAGTHYLFVSETPDELRVHLHVYYDALVLDSTGARLNGGENPVEEAIEGYLNGLEYGGVMYASKLIDVIQQAEGVKDVTLDGTTWKGTLEDRRRIDAESGAFVYVREEGDIVYVID</sequence>
<accession>A0A108T7I5</accession>
<dbReference type="RefSeq" id="WP_007215686.1">
    <property type="nucleotide sequence ID" value="NZ_CABMLT010000015.1"/>
</dbReference>
<dbReference type="Proteomes" id="UP000448877">
    <property type="component" value="Unassembled WGS sequence"/>
</dbReference>
<evidence type="ECO:0000313" key="2">
    <source>
        <dbReference type="Proteomes" id="UP000448877"/>
    </source>
</evidence>